<dbReference type="GO" id="GO:0004185">
    <property type="term" value="F:serine-type carboxypeptidase activity"/>
    <property type="evidence" value="ECO:0007669"/>
    <property type="project" value="InterPro"/>
</dbReference>
<evidence type="ECO:0000313" key="7">
    <source>
        <dbReference type="EMBL" id="KAK0754551.1"/>
    </source>
</evidence>
<keyword evidence="8" id="KW-1185">Reference proteome</keyword>
<name>A0AA40FC11_9PEZI</name>
<evidence type="ECO:0000256" key="2">
    <source>
        <dbReference type="ARBA" id="ARBA00022645"/>
    </source>
</evidence>
<evidence type="ECO:0000256" key="4">
    <source>
        <dbReference type="ARBA" id="ARBA00022801"/>
    </source>
</evidence>
<dbReference type="GO" id="GO:0006508">
    <property type="term" value="P:proteolysis"/>
    <property type="evidence" value="ECO:0007669"/>
    <property type="project" value="UniProtKB-KW"/>
</dbReference>
<dbReference type="SUPFAM" id="SSF53474">
    <property type="entry name" value="alpha/beta-Hydrolases"/>
    <property type="match status" value="1"/>
</dbReference>
<gene>
    <name evidence="7" type="ORF">B0T18DRAFT_386409</name>
</gene>
<evidence type="ECO:0000313" key="8">
    <source>
        <dbReference type="Proteomes" id="UP001172155"/>
    </source>
</evidence>
<keyword evidence="4 7" id="KW-0378">Hydrolase</keyword>
<organism evidence="7 8">
    <name type="scientific">Schizothecium vesticola</name>
    <dbReference type="NCBI Taxonomy" id="314040"/>
    <lineage>
        <taxon>Eukaryota</taxon>
        <taxon>Fungi</taxon>
        <taxon>Dikarya</taxon>
        <taxon>Ascomycota</taxon>
        <taxon>Pezizomycotina</taxon>
        <taxon>Sordariomycetes</taxon>
        <taxon>Sordariomycetidae</taxon>
        <taxon>Sordariales</taxon>
        <taxon>Schizotheciaceae</taxon>
        <taxon>Schizothecium</taxon>
    </lineage>
</organism>
<keyword evidence="2" id="KW-0121">Carboxypeptidase</keyword>
<keyword evidence="3" id="KW-0645">Protease</keyword>
<evidence type="ECO:0000256" key="5">
    <source>
        <dbReference type="ARBA" id="ARBA00023180"/>
    </source>
</evidence>
<dbReference type="AlphaFoldDB" id="A0AA40FC11"/>
<reference evidence="7" key="1">
    <citation type="submission" date="2023-06" db="EMBL/GenBank/DDBJ databases">
        <title>Genome-scale phylogeny and comparative genomics of the fungal order Sordariales.</title>
        <authorList>
            <consortium name="Lawrence Berkeley National Laboratory"/>
            <person name="Hensen N."/>
            <person name="Bonometti L."/>
            <person name="Westerberg I."/>
            <person name="Brannstrom I.O."/>
            <person name="Guillou S."/>
            <person name="Cros-Aarteil S."/>
            <person name="Calhoun S."/>
            <person name="Haridas S."/>
            <person name="Kuo A."/>
            <person name="Mondo S."/>
            <person name="Pangilinan J."/>
            <person name="Riley R."/>
            <person name="LaButti K."/>
            <person name="Andreopoulos B."/>
            <person name="Lipzen A."/>
            <person name="Chen C."/>
            <person name="Yanf M."/>
            <person name="Daum C."/>
            <person name="Ng V."/>
            <person name="Clum A."/>
            <person name="Steindorff A."/>
            <person name="Ohm R."/>
            <person name="Martin F."/>
            <person name="Silar P."/>
            <person name="Natvig D."/>
            <person name="Lalanne C."/>
            <person name="Gautier V."/>
            <person name="Ament-velasquez S.L."/>
            <person name="Kruys A."/>
            <person name="Hutchinson M.I."/>
            <person name="Powell A.J."/>
            <person name="Barry K."/>
            <person name="Miller A.N."/>
            <person name="Grigoriev I.V."/>
            <person name="Debuchy R."/>
            <person name="Gladieux P."/>
            <person name="Thoren M.H."/>
            <person name="Johannesson H."/>
        </authorList>
    </citation>
    <scope>NUCLEOTIDE SEQUENCE</scope>
    <source>
        <strain evidence="7">SMH3187-1</strain>
    </source>
</reference>
<proteinExistence type="inferred from homology"/>
<dbReference type="InterPro" id="IPR029058">
    <property type="entry name" value="AB_hydrolase_fold"/>
</dbReference>
<evidence type="ECO:0000256" key="3">
    <source>
        <dbReference type="ARBA" id="ARBA00022670"/>
    </source>
</evidence>
<comment type="similarity">
    <text evidence="1">Belongs to the peptidase S10 family.</text>
</comment>
<evidence type="ECO:0000256" key="1">
    <source>
        <dbReference type="ARBA" id="ARBA00009431"/>
    </source>
</evidence>
<keyword evidence="5" id="KW-0325">Glycoprotein</keyword>
<evidence type="ECO:0000256" key="6">
    <source>
        <dbReference type="SAM" id="MobiDB-lite"/>
    </source>
</evidence>
<dbReference type="Proteomes" id="UP001172155">
    <property type="component" value="Unassembled WGS sequence"/>
</dbReference>
<comment type="caution">
    <text evidence="7">The sequence shown here is derived from an EMBL/GenBank/DDBJ whole genome shotgun (WGS) entry which is preliminary data.</text>
</comment>
<dbReference type="Pfam" id="PF00450">
    <property type="entry name" value="Peptidase_S10"/>
    <property type="match status" value="1"/>
</dbReference>
<dbReference type="Gene3D" id="3.40.50.1820">
    <property type="entry name" value="alpha/beta hydrolase"/>
    <property type="match status" value="2"/>
</dbReference>
<sequence>MTQAVGGHNGPCIVQPDSNSTVLNPWSWNKVSNMLYIDQPVQTGFSYDDLPVDGIMDMLTGDITVGGGPGPSNFYLAEGEVCEPGPGQDGHHHGGRGQVTTDTPPRGGHFVPEIAKIIQTTRFPDWPKSRVKVDSVGIINGIIDTLIQTPSYPDFAVNNTYGIQTIPVVVAETAKANMTTCTYLTTVCRDLQKPYDPLNTGLNATINAACLDAFGYYITYVAGPYDALSGRNPFDIGHTTPDPFPPPNALGYLNNA</sequence>
<dbReference type="PRINTS" id="PR00724">
    <property type="entry name" value="CRBOXYPTASEC"/>
</dbReference>
<accession>A0AA40FC11</accession>
<protein>
    <submittedName>
        <fullName evidence="7">Alpha/Beta hydrolase protein</fullName>
    </submittedName>
</protein>
<dbReference type="InterPro" id="IPR001563">
    <property type="entry name" value="Peptidase_S10"/>
</dbReference>
<feature type="region of interest" description="Disordered" evidence="6">
    <location>
        <begin position="84"/>
        <end position="106"/>
    </location>
</feature>
<dbReference type="EMBL" id="JAUKUD010000001">
    <property type="protein sequence ID" value="KAK0754551.1"/>
    <property type="molecule type" value="Genomic_DNA"/>
</dbReference>